<proteinExistence type="predicted"/>
<dbReference type="GO" id="GO:0003824">
    <property type="term" value="F:catalytic activity"/>
    <property type="evidence" value="ECO:0007669"/>
    <property type="project" value="InterPro"/>
</dbReference>
<accession>A0A9N9EAR1</accession>
<feature type="non-terminal residue" evidence="1">
    <location>
        <position position="174"/>
    </location>
</feature>
<dbReference type="AlphaFoldDB" id="A0A9N9EAR1"/>
<evidence type="ECO:0000313" key="2">
    <source>
        <dbReference type="Proteomes" id="UP000789739"/>
    </source>
</evidence>
<gene>
    <name evidence="1" type="ORF">PBRASI_LOCUS11201</name>
</gene>
<dbReference type="EMBL" id="CAJVPI010004619">
    <property type="protein sequence ID" value="CAG8669009.1"/>
    <property type="molecule type" value="Genomic_DNA"/>
</dbReference>
<keyword evidence="2" id="KW-1185">Reference proteome</keyword>
<dbReference type="Proteomes" id="UP000789739">
    <property type="component" value="Unassembled WGS sequence"/>
</dbReference>
<sequence length="174" mass="19571">MINEHEAAIVRTTTEVITATFTTMSVAKPTHVQIPAAPYTLLGVEQNPNAFSAILKLSDPSASSNFTQDISPLSLTVSYETPYRVRVCISDHEGKRWRVPPSVVEVDGPHDNNKEFGYKFKYNVHEDETFAGFSVSRQKPREEVFVKKTKVYESDSCSGKALFDCINEKFVFKD</sequence>
<dbReference type="GO" id="GO:0030246">
    <property type="term" value="F:carbohydrate binding"/>
    <property type="evidence" value="ECO:0007669"/>
    <property type="project" value="InterPro"/>
</dbReference>
<dbReference type="InterPro" id="IPR011013">
    <property type="entry name" value="Gal_mutarotase_sf_dom"/>
</dbReference>
<comment type="caution">
    <text evidence="1">The sequence shown here is derived from an EMBL/GenBank/DDBJ whole genome shotgun (WGS) entry which is preliminary data.</text>
</comment>
<protein>
    <submittedName>
        <fullName evidence="1">3698_t:CDS:1</fullName>
    </submittedName>
</protein>
<name>A0A9N9EAR1_9GLOM</name>
<organism evidence="1 2">
    <name type="scientific">Paraglomus brasilianum</name>
    <dbReference type="NCBI Taxonomy" id="144538"/>
    <lineage>
        <taxon>Eukaryota</taxon>
        <taxon>Fungi</taxon>
        <taxon>Fungi incertae sedis</taxon>
        <taxon>Mucoromycota</taxon>
        <taxon>Glomeromycotina</taxon>
        <taxon>Glomeromycetes</taxon>
        <taxon>Paraglomerales</taxon>
        <taxon>Paraglomeraceae</taxon>
        <taxon>Paraglomus</taxon>
    </lineage>
</organism>
<reference evidence="1" key="1">
    <citation type="submission" date="2021-06" db="EMBL/GenBank/DDBJ databases">
        <authorList>
            <person name="Kallberg Y."/>
            <person name="Tangrot J."/>
            <person name="Rosling A."/>
        </authorList>
    </citation>
    <scope>NUCLEOTIDE SEQUENCE</scope>
    <source>
        <strain evidence="1">BR232B</strain>
    </source>
</reference>
<dbReference type="SUPFAM" id="SSF74650">
    <property type="entry name" value="Galactose mutarotase-like"/>
    <property type="match status" value="1"/>
</dbReference>
<dbReference type="Gene3D" id="2.60.40.1760">
    <property type="entry name" value="glycosyl hydrolase (family 31)"/>
    <property type="match status" value="1"/>
</dbReference>
<evidence type="ECO:0000313" key="1">
    <source>
        <dbReference type="EMBL" id="CAG8669009.1"/>
    </source>
</evidence>
<dbReference type="GO" id="GO:0005975">
    <property type="term" value="P:carbohydrate metabolic process"/>
    <property type="evidence" value="ECO:0007669"/>
    <property type="project" value="InterPro"/>
</dbReference>